<dbReference type="GO" id="GO:0005788">
    <property type="term" value="C:endoplasmic reticulum lumen"/>
    <property type="evidence" value="ECO:0007669"/>
    <property type="project" value="TreeGrafter"/>
</dbReference>
<dbReference type="InterPro" id="IPR013766">
    <property type="entry name" value="Thioredoxin_domain"/>
</dbReference>
<dbReference type="CDD" id="cd02961">
    <property type="entry name" value="PDI_a_family"/>
    <property type="match status" value="1"/>
</dbReference>
<organism evidence="3">
    <name type="scientific">viral metagenome</name>
    <dbReference type="NCBI Taxonomy" id="1070528"/>
    <lineage>
        <taxon>unclassified sequences</taxon>
        <taxon>metagenomes</taxon>
        <taxon>organismal metagenomes</taxon>
    </lineage>
</organism>
<feature type="domain" description="Thioredoxin" evidence="2">
    <location>
        <begin position="53"/>
        <end position="183"/>
    </location>
</feature>
<proteinExistence type="predicted"/>
<evidence type="ECO:0000313" key="3">
    <source>
        <dbReference type="EMBL" id="QHT27687.1"/>
    </source>
</evidence>
<dbReference type="PROSITE" id="PS51352">
    <property type="entry name" value="THIOREDOXIN_2"/>
    <property type="match status" value="1"/>
</dbReference>
<dbReference type="AlphaFoldDB" id="A0A6C0EEP6"/>
<keyword evidence="1" id="KW-0472">Membrane</keyword>
<dbReference type="EMBL" id="MN739826">
    <property type="protein sequence ID" value="QHT27687.1"/>
    <property type="molecule type" value="Genomic_DNA"/>
</dbReference>
<accession>A0A6C0EEP6</accession>
<sequence>MPSQFFNNLLNKAKSVFQKNTNVVSAMTGGAIKPGSSNMMTSFTYVIFAVILIIIGYSIYVYYIKPTLKTNSMNTAEVYNESSGNTNQAELILFYVDWCPHCKTAKPEWEKVKSQYNGKIINGYTVTFTEVNCTTETQQIQQMVDQYKIEGYPTIKLVKGNQVIDFDAKPTQQSLTQFLNSVL</sequence>
<dbReference type="Gene3D" id="3.40.30.10">
    <property type="entry name" value="Glutaredoxin"/>
    <property type="match status" value="1"/>
</dbReference>
<name>A0A6C0EEP6_9ZZZZ</name>
<keyword evidence="1" id="KW-1133">Transmembrane helix</keyword>
<dbReference type="PANTHER" id="PTHR45815">
    <property type="entry name" value="PROTEIN DISULFIDE-ISOMERASE A6"/>
    <property type="match status" value="1"/>
</dbReference>
<reference evidence="3" key="1">
    <citation type="journal article" date="2020" name="Nature">
        <title>Giant virus diversity and host interactions through global metagenomics.</title>
        <authorList>
            <person name="Schulz F."/>
            <person name="Roux S."/>
            <person name="Paez-Espino D."/>
            <person name="Jungbluth S."/>
            <person name="Walsh D.A."/>
            <person name="Denef V.J."/>
            <person name="McMahon K.D."/>
            <person name="Konstantinidis K.T."/>
            <person name="Eloe-Fadrosh E.A."/>
            <person name="Kyrpides N.C."/>
            <person name="Woyke T."/>
        </authorList>
    </citation>
    <scope>NUCLEOTIDE SEQUENCE</scope>
    <source>
        <strain evidence="3">GVMAG-M-3300023179-33</strain>
    </source>
</reference>
<keyword evidence="1" id="KW-0812">Transmembrane</keyword>
<evidence type="ECO:0000256" key="1">
    <source>
        <dbReference type="SAM" id="Phobius"/>
    </source>
</evidence>
<dbReference type="GO" id="GO:0034976">
    <property type="term" value="P:response to endoplasmic reticulum stress"/>
    <property type="evidence" value="ECO:0007669"/>
    <property type="project" value="TreeGrafter"/>
</dbReference>
<dbReference type="SUPFAM" id="SSF52833">
    <property type="entry name" value="Thioredoxin-like"/>
    <property type="match status" value="1"/>
</dbReference>
<protein>
    <recommendedName>
        <fullName evidence="2">Thioredoxin domain-containing protein</fullName>
    </recommendedName>
</protein>
<dbReference type="Pfam" id="PF00085">
    <property type="entry name" value="Thioredoxin"/>
    <property type="match status" value="1"/>
</dbReference>
<dbReference type="InterPro" id="IPR036249">
    <property type="entry name" value="Thioredoxin-like_sf"/>
</dbReference>
<feature type="transmembrane region" description="Helical" evidence="1">
    <location>
        <begin position="43"/>
        <end position="63"/>
    </location>
</feature>
<evidence type="ECO:0000259" key="2">
    <source>
        <dbReference type="PROSITE" id="PS51352"/>
    </source>
</evidence>
<dbReference type="PANTHER" id="PTHR45815:SF3">
    <property type="entry name" value="PROTEIN DISULFIDE-ISOMERASE A6"/>
    <property type="match status" value="1"/>
</dbReference>
<dbReference type="GO" id="GO:0015035">
    <property type="term" value="F:protein-disulfide reductase activity"/>
    <property type="evidence" value="ECO:0007669"/>
    <property type="project" value="TreeGrafter"/>
</dbReference>